<dbReference type="AlphaFoldDB" id="A0A927GVF1"/>
<protein>
    <submittedName>
        <fullName evidence="1">Uncharacterized protein</fullName>
    </submittedName>
</protein>
<reference evidence="1" key="1">
    <citation type="submission" date="2020-09" db="EMBL/GenBank/DDBJ databases">
        <authorList>
            <person name="Yoon J.-W."/>
        </authorList>
    </citation>
    <scope>NUCLEOTIDE SEQUENCE</scope>
    <source>
        <strain evidence="1">KMU-158</strain>
    </source>
</reference>
<dbReference type="PROSITE" id="PS51257">
    <property type="entry name" value="PROKAR_LIPOPROTEIN"/>
    <property type="match status" value="1"/>
</dbReference>
<dbReference type="EMBL" id="JACXLD010000002">
    <property type="protein sequence ID" value="MBD2858601.1"/>
    <property type="molecule type" value="Genomic_DNA"/>
</dbReference>
<comment type="caution">
    <text evidence="1">The sequence shown here is derived from an EMBL/GenBank/DDBJ whole genome shotgun (WGS) entry which is preliminary data.</text>
</comment>
<name>A0A927GVF1_9GAMM</name>
<gene>
    <name evidence="1" type="ORF">IB286_06215</name>
</gene>
<evidence type="ECO:0000313" key="1">
    <source>
        <dbReference type="EMBL" id="MBD2858601.1"/>
    </source>
</evidence>
<proteinExistence type="predicted"/>
<organism evidence="1 2">
    <name type="scientific">Spongiibacter pelagi</name>
    <dbReference type="NCBI Taxonomy" id="2760804"/>
    <lineage>
        <taxon>Bacteria</taxon>
        <taxon>Pseudomonadati</taxon>
        <taxon>Pseudomonadota</taxon>
        <taxon>Gammaproteobacteria</taxon>
        <taxon>Cellvibrionales</taxon>
        <taxon>Spongiibacteraceae</taxon>
        <taxon>Spongiibacter</taxon>
    </lineage>
</organism>
<accession>A0A927GVF1</accession>
<sequence length="208" mass="23488">MRLFLLFVISCFLAGCSGTGGIIGGLVPAPKFLKGEVNSEGEYISENREFSVILPHPPERSKDDRYEWTYTKVHEINEDNIVVGAVFGPAAFDLNLYHAVIIKESASQPLEPYVQKVFDGKSKGRNSNLRPIAEQQFDHLSKRAFYSVYESESSFLILSLVAGEEYFYVVEIDISKNSARNVPTKSQLIDRSWEVFNQIFSSFKVLSE</sequence>
<dbReference type="RefSeq" id="WP_190763571.1">
    <property type="nucleotide sequence ID" value="NZ_JACXLD010000002.1"/>
</dbReference>
<evidence type="ECO:0000313" key="2">
    <source>
        <dbReference type="Proteomes" id="UP000610558"/>
    </source>
</evidence>
<dbReference type="Proteomes" id="UP000610558">
    <property type="component" value="Unassembled WGS sequence"/>
</dbReference>
<keyword evidence="2" id="KW-1185">Reference proteome</keyword>